<feature type="compositionally biased region" description="Polar residues" evidence="5">
    <location>
        <begin position="68"/>
        <end position="77"/>
    </location>
</feature>
<dbReference type="GO" id="GO:0006271">
    <property type="term" value="P:DNA strand elongation involved in DNA replication"/>
    <property type="evidence" value="ECO:0007669"/>
    <property type="project" value="TreeGrafter"/>
</dbReference>
<evidence type="ECO:0000313" key="7">
    <source>
        <dbReference type="Proteomes" id="UP000799750"/>
    </source>
</evidence>
<protein>
    <recommendedName>
        <fullName evidence="2">DNA polymerase delta subunit 3</fullName>
    </recommendedName>
</protein>
<reference evidence="6" key="1">
    <citation type="journal article" date="2020" name="Stud. Mycol.">
        <title>101 Dothideomycetes genomes: a test case for predicting lifestyles and emergence of pathogens.</title>
        <authorList>
            <person name="Haridas S."/>
            <person name="Albert R."/>
            <person name="Binder M."/>
            <person name="Bloem J."/>
            <person name="Labutti K."/>
            <person name="Salamov A."/>
            <person name="Andreopoulos B."/>
            <person name="Baker S."/>
            <person name="Barry K."/>
            <person name="Bills G."/>
            <person name="Bluhm B."/>
            <person name="Cannon C."/>
            <person name="Castanera R."/>
            <person name="Culley D."/>
            <person name="Daum C."/>
            <person name="Ezra D."/>
            <person name="Gonzalez J."/>
            <person name="Henrissat B."/>
            <person name="Kuo A."/>
            <person name="Liang C."/>
            <person name="Lipzen A."/>
            <person name="Lutzoni F."/>
            <person name="Magnuson J."/>
            <person name="Mondo S."/>
            <person name="Nolan M."/>
            <person name="Ohm R."/>
            <person name="Pangilinan J."/>
            <person name="Park H.-J."/>
            <person name="Ramirez L."/>
            <person name="Alfaro M."/>
            <person name="Sun H."/>
            <person name="Tritt A."/>
            <person name="Yoshinaga Y."/>
            <person name="Zwiers L.-H."/>
            <person name="Turgeon B."/>
            <person name="Goodwin S."/>
            <person name="Spatafora J."/>
            <person name="Crous P."/>
            <person name="Grigoriev I."/>
        </authorList>
    </citation>
    <scope>NUCLEOTIDE SEQUENCE</scope>
    <source>
        <strain evidence="6">CBS 269.34</strain>
    </source>
</reference>
<keyword evidence="4" id="KW-0539">Nucleus</keyword>
<dbReference type="PANTHER" id="PTHR17598">
    <property type="entry name" value="DNA POLYMERASE DELTA SUBUNIT 3"/>
    <property type="match status" value="1"/>
</dbReference>
<comment type="subcellular location">
    <subcellularLocation>
        <location evidence="1">Nucleus</location>
    </subcellularLocation>
</comment>
<dbReference type="Gene3D" id="3.90.1030.20">
    <property type="entry name" value="DNA polymerase delta, p66 (Cdc27) subunit, wHTH domain"/>
    <property type="match status" value="1"/>
</dbReference>
<name>A0A6A6QNY4_9PEZI</name>
<dbReference type="AlphaFoldDB" id="A0A6A6QNY4"/>
<evidence type="ECO:0000256" key="5">
    <source>
        <dbReference type="SAM" id="MobiDB-lite"/>
    </source>
</evidence>
<dbReference type="PANTHER" id="PTHR17598:SF13">
    <property type="entry name" value="DNA POLYMERASE DELTA SUBUNIT 3"/>
    <property type="match status" value="1"/>
</dbReference>
<feature type="compositionally biased region" description="Acidic residues" evidence="5">
    <location>
        <begin position="354"/>
        <end position="372"/>
    </location>
</feature>
<keyword evidence="3" id="KW-0235">DNA replication</keyword>
<feature type="compositionally biased region" description="Acidic residues" evidence="5">
    <location>
        <begin position="282"/>
        <end position="300"/>
    </location>
</feature>
<dbReference type="GO" id="GO:0003887">
    <property type="term" value="F:DNA-directed DNA polymerase activity"/>
    <property type="evidence" value="ECO:0007669"/>
    <property type="project" value="TreeGrafter"/>
</dbReference>
<feature type="region of interest" description="Disordered" evidence="5">
    <location>
        <begin position="66"/>
        <end position="99"/>
    </location>
</feature>
<feature type="compositionally biased region" description="Basic and acidic residues" evidence="5">
    <location>
        <begin position="218"/>
        <end position="229"/>
    </location>
</feature>
<proteinExistence type="predicted"/>
<keyword evidence="7" id="KW-1185">Reference proteome</keyword>
<feature type="compositionally biased region" description="Basic and acidic residues" evidence="5">
    <location>
        <begin position="269"/>
        <end position="281"/>
    </location>
</feature>
<dbReference type="Proteomes" id="UP000799750">
    <property type="component" value="Unassembled WGS sequence"/>
</dbReference>
<dbReference type="GO" id="GO:0006297">
    <property type="term" value="P:nucleotide-excision repair, DNA gap filling"/>
    <property type="evidence" value="ECO:0007669"/>
    <property type="project" value="TreeGrafter"/>
</dbReference>
<dbReference type="InterPro" id="IPR019038">
    <property type="entry name" value="POLD3"/>
</dbReference>
<dbReference type="InterPro" id="IPR041913">
    <property type="entry name" value="POLD3_sf"/>
</dbReference>
<dbReference type="OrthoDB" id="514823at2759"/>
<accession>A0A6A6QNY4</accession>
<dbReference type="EMBL" id="MU004191">
    <property type="protein sequence ID" value="KAF2494218.1"/>
    <property type="molecule type" value="Genomic_DNA"/>
</dbReference>
<feature type="region of interest" description="Disordered" evidence="5">
    <location>
        <begin position="349"/>
        <end position="476"/>
    </location>
</feature>
<evidence type="ECO:0000256" key="1">
    <source>
        <dbReference type="ARBA" id="ARBA00004123"/>
    </source>
</evidence>
<evidence type="ECO:0000256" key="4">
    <source>
        <dbReference type="ARBA" id="ARBA00023242"/>
    </source>
</evidence>
<evidence type="ECO:0000256" key="2">
    <source>
        <dbReference type="ARBA" id="ARBA00017589"/>
    </source>
</evidence>
<gene>
    <name evidence="6" type="ORF">BU16DRAFT_551037</name>
</gene>
<dbReference type="Pfam" id="PF09507">
    <property type="entry name" value="CDC27"/>
    <property type="match status" value="1"/>
</dbReference>
<evidence type="ECO:0000313" key="6">
    <source>
        <dbReference type="EMBL" id="KAF2494218.1"/>
    </source>
</evidence>
<feature type="compositionally biased region" description="Basic residues" evidence="5">
    <location>
        <begin position="399"/>
        <end position="412"/>
    </location>
</feature>
<feature type="compositionally biased region" description="Low complexity" evidence="5">
    <location>
        <begin position="84"/>
        <end position="95"/>
    </location>
</feature>
<dbReference type="GO" id="GO:1904161">
    <property type="term" value="P:DNA synthesis involved in UV-damage excision repair"/>
    <property type="evidence" value="ECO:0007669"/>
    <property type="project" value="TreeGrafter"/>
</dbReference>
<sequence length="476" mass="53201">MADQYKTYLAGRVLNEGKPVTYRLLSRELKVHVNVAKQMLFDFYTKQNAKRPGSVNASFWVTGKKRPLSSQHTNGKISQDGEDSFMQSSPFPSSMPDREEEVVENTRPVESHIIVREEELEDTLEALEELIAIHVYSLQPGPLENMNLLSTCGHEIRERFGKEDSLETWKIYGTIHNPTQRVQPVAPAAPAPAPKVASKPINTAKPLLKRTGSTQSLRRHDSEESKPDKPASQSKAPATTAKKAEPKVQPKAADFFRSSFAKQPPTKAKKSEVETSKKPALVEDEPMLSASEDEYEEDFVSEAPESQEAKEKREKRDAEKKAKQEKLDHIFDDVKDGKSSYYQLQHVADRATIEEEEDVIMDDASELDDESSNDAPIDKKEAPTPATPEPEPHPTVAGSRKRGRRQVKKRKTVKDDEGYLVTKEVMEWESYSEDEPQPKKPKAPAIQASTAKGKKGAPQGGRSIASFFTKPPAAKK</sequence>
<dbReference type="GO" id="GO:0043625">
    <property type="term" value="C:delta DNA polymerase complex"/>
    <property type="evidence" value="ECO:0007669"/>
    <property type="project" value="InterPro"/>
</dbReference>
<organism evidence="6 7">
    <name type="scientific">Lophium mytilinum</name>
    <dbReference type="NCBI Taxonomy" id="390894"/>
    <lineage>
        <taxon>Eukaryota</taxon>
        <taxon>Fungi</taxon>
        <taxon>Dikarya</taxon>
        <taxon>Ascomycota</taxon>
        <taxon>Pezizomycotina</taxon>
        <taxon>Dothideomycetes</taxon>
        <taxon>Pleosporomycetidae</taxon>
        <taxon>Mytilinidiales</taxon>
        <taxon>Mytilinidiaceae</taxon>
        <taxon>Lophium</taxon>
    </lineage>
</organism>
<feature type="compositionally biased region" description="Basic and acidic residues" evidence="5">
    <location>
        <begin position="307"/>
        <end position="331"/>
    </location>
</feature>
<evidence type="ECO:0000256" key="3">
    <source>
        <dbReference type="ARBA" id="ARBA00022705"/>
    </source>
</evidence>
<feature type="region of interest" description="Disordered" evidence="5">
    <location>
        <begin position="181"/>
        <end position="331"/>
    </location>
</feature>